<evidence type="ECO:0000313" key="6">
    <source>
        <dbReference type="EMBL" id="SFN87620.1"/>
    </source>
</evidence>
<evidence type="ECO:0000256" key="3">
    <source>
        <dbReference type="ARBA" id="ARBA00022777"/>
    </source>
</evidence>
<gene>
    <name evidence="6" type="ORF">SAMN05660413_02903</name>
</gene>
<protein>
    <submittedName>
        <fullName evidence="6">Diacylglycerol kinase family enzyme</fullName>
    </submittedName>
</protein>
<dbReference type="STRING" id="287099.SAMN05660413_02903"/>
<accession>A0A1I5CKR7</accession>
<keyword evidence="2" id="KW-0547">Nucleotide-binding</keyword>
<dbReference type="Gene3D" id="2.60.200.40">
    <property type="match status" value="1"/>
</dbReference>
<organism evidence="6 7">
    <name type="scientific">Salegentibacter flavus</name>
    <dbReference type="NCBI Taxonomy" id="287099"/>
    <lineage>
        <taxon>Bacteria</taxon>
        <taxon>Pseudomonadati</taxon>
        <taxon>Bacteroidota</taxon>
        <taxon>Flavobacteriia</taxon>
        <taxon>Flavobacteriales</taxon>
        <taxon>Flavobacteriaceae</taxon>
        <taxon>Salegentibacter</taxon>
    </lineage>
</organism>
<dbReference type="InterPro" id="IPR045540">
    <property type="entry name" value="YegS/DAGK_C"/>
</dbReference>
<keyword evidence="1" id="KW-0808">Transferase</keyword>
<dbReference type="InterPro" id="IPR016064">
    <property type="entry name" value="NAD/diacylglycerol_kinase_sf"/>
</dbReference>
<dbReference type="OrthoDB" id="142078at2"/>
<dbReference type="PANTHER" id="PTHR12358">
    <property type="entry name" value="SPHINGOSINE KINASE"/>
    <property type="match status" value="1"/>
</dbReference>
<dbReference type="GO" id="GO:0016301">
    <property type="term" value="F:kinase activity"/>
    <property type="evidence" value="ECO:0007669"/>
    <property type="project" value="UniProtKB-KW"/>
</dbReference>
<feature type="domain" description="DAGKc" evidence="5">
    <location>
        <begin position="1"/>
        <end position="126"/>
    </location>
</feature>
<keyword evidence="4" id="KW-0067">ATP-binding</keyword>
<dbReference type="InterPro" id="IPR017438">
    <property type="entry name" value="ATP-NAD_kinase_N"/>
</dbReference>
<reference evidence="6 7" key="1">
    <citation type="submission" date="2016-10" db="EMBL/GenBank/DDBJ databases">
        <authorList>
            <person name="de Groot N.N."/>
        </authorList>
    </citation>
    <scope>NUCLEOTIDE SEQUENCE [LARGE SCALE GENOMIC DNA]</scope>
    <source>
        <strain evidence="6 7">DSM 17794</strain>
    </source>
</reference>
<dbReference type="RefSeq" id="WP_093410946.1">
    <property type="nucleotide sequence ID" value="NZ_FOVL01000022.1"/>
</dbReference>
<dbReference type="Proteomes" id="UP000199153">
    <property type="component" value="Unassembled WGS sequence"/>
</dbReference>
<dbReference type="InterPro" id="IPR050187">
    <property type="entry name" value="Lipid_Phosphate_FormReg"/>
</dbReference>
<dbReference type="EMBL" id="FOVL01000022">
    <property type="protein sequence ID" value="SFN87620.1"/>
    <property type="molecule type" value="Genomic_DNA"/>
</dbReference>
<keyword evidence="3 6" id="KW-0418">Kinase</keyword>
<evidence type="ECO:0000256" key="1">
    <source>
        <dbReference type="ARBA" id="ARBA00022679"/>
    </source>
</evidence>
<keyword evidence="7" id="KW-1185">Reference proteome</keyword>
<evidence type="ECO:0000256" key="4">
    <source>
        <dbReference type="ARBA" id="ARBA00022840"/>
    </source>
</evidence>
<proteinExistence type="predicted"/>
<dbReference type="Gene3D" id="3.40.50.10330">
    <property type="entry name" value="Probable inorganic polyphosphate/atp-NAD kinase, domain 1"/>
    <property type="match status" value="1"/>
</dbReference>
<dbReference type="GO" id="GO:0005524">
    <property type="term" value="F:ATP binding"/>
    <property type="evidence" value="ECO:0007669"/>
    <property type="project" value="UniProtKB-KW"/>
</dbReference>
<evidence type="ECO:0000259" key="5">
    <source>
        <dbReference type="PROSITE" id="PS50146"/>
    </source>
</evidence>
<dbReference type="PROSITE" id="PS50146">
    <property type="entry name" value="DAGK"/>
    <property type="match status" value="1"/>
</dbReference>
<evidence type="ECO:0000256" key="2">
    <source>
        <dbReference type="ARBA" id="ARBA00022741"/>
    </source>
</evidence>
<sequence length="315" mass="35661">MKKAQIIHNPTAGNAAHSKEEIIELIENEGFTTKYVSTDDKDWESFSKNEMNVIFLAGGDGTIRKLASSLIEKKMCHLHIPIYLLPMGTANNIATSIGIFKKLNTASSKKEDEIQKFTCGKLKGINDENFFLEGAGFGVFPELIRQMKDTGKDDETSDEKLKRTLKVLLEIVKNYKAQKANIKADGLKIKGTFLLVELMNIKYIGPNLEFAPNANVGDDFLDLVLIPEEKRKAFVEYVESLINGTSKFQDIGNFIKVLRVQKLKIKWKGSKLHVDDILIEDYDGKKIRMEMNSKTLEFFTNSPVYKEILKDKLEA</sequence>
<dbReference type="SUPFAM" id="SSF111331">
    <property type="entry name" value="NAD kinase/diacylglycerol kinase-like"/>
    <property type="match status" value="1"/>
</dbReference>
<dbReference type="PANTHER" id="PTHR12358:SF54">
    <property type="entry name" value="SPHINGOSINE KINASE RELATED PROTEIN"/>
    <property type="match status" value="1"/>
</dbReference>
<dbReference type="Pfam" id="PF00781">
    <property type="entry name" value="DAGK_cat"/>
    <property type="match status" value="1"/>
</dbReference>
<evidence type="ECO:0000313" key="7">
    <source>
        <dbReference type="Proteomes" id="UP000199153"/>
    </source>
</evidence>
<dbReference type="InterPro" id="IPR001206">
    <property type="entry name" value="Diacylglycerol_kinase_cat_dom"/>
</dbReference>
<name>A0A1I5CKR7_9FLAO</name>
<dbReference type="AlphaFoldDB" id="A0A1I5CKR7"/>
<dbReference type="Pfam" id="PF19279">
    <property type="entry name" value="YegS_C"/>
    <property type="match status" value="1"/>
</dbReference>